<comment type="caution">
    <text evidence="3">The sequence shown here is derived from an EMBL/GenBank/DDBJ whole genome shotgun (WGS) entry which is preliminary data.</text>
</comment>
<dbReference type="EMBL" id="BQNB010014407">
    <property type="protein sequence ID" value="GJT27770.1"/>
    <property type="molecule type" value="Genomic_DNA"/>
</dbReference>
<feature type="transmembrane region" description="Helical" evidence="2">
    <location>
        <begin position="432"/>
        <end position="451"/>
    </location>
</feature>
<keyword evidence="2" id="KW-1133">Transmembrane helix</keyword>
<dbReference type="InterPro" id="IPR043128">
    <property type="entry name" value="Rev_trsase/Diguanyl_cyclase"/>
</dbReference>
<dbReference type="SUPFAM" id="SSF56672">
    <property type="entry name" value="DNA/RNA polymerases"/>
    <property type="match status" value="1"/>
</dbReference>
<dbReference type="Proteomes" id="UP001151760">
    <property type="component" value="Unassembled WGS sequence"/>
</dbReference>
<accession>A0ABQ5CL75</accession>
<evidence type="ECO:0008006" key="5">
    <source>
        <dbReference type="Google" id="ProtNLM"/>
    </source>
</evidence>
<dbReference type="InterPro" id="IPR053134">
    <property type="entry name" value="RNA-dir_DNA_polymerase"/>
</dbReference>
<keyword evidence="2" id="KW-0472">Membrane</keyword>
<protein>
    <recommendedName>
        <fullName evidence="5">Reverse transcriptase domain-containing protein</fullName>
    </recommendedName>
</protein>
<reference evidence="3" key="2">
    <citation type="submission" date="2022-01" db="EMBL/GenBank/DDBJ databases">
        <authorList>
            <person name="Yamashiro T."/>
            <person name="Shiraishi A."/>
            <person name="Satake H."/>
            <person name="Nakayama K."/>
        </authorList>
    </citation>
    <scope>NUCLEOTIDE SEQUENCE</scope>
</reference>
<name>A0ABQ5CL75_9ASTR</name>
<dbReference type="InterPro" id="IPR043502">
    <property type="entry name" value="DNA/RNA_pol_sf"/>
</dbReference>
<dbReference type="PANTHER" id="PTHR24559">
    <property type="entry name" value="TRANSPOSON TY3-I GAG-POL POLYPROTEIN"/>
    <property type="match status" value="1"/>
</dbReference>
<feature type="non-terminal residue" evidence="3">
    <location>
        <position position="466"/>
    </location>
</feature>
<evidence type="ECO:0000256" key="2">
    <source>
        <dbReference type="SAM" id="Phobius"/>
    </source>
</evidence>
<dbReference type="Gene3D" id="3.30.70.270">
    <property type="match status" value="2"/>
</dbReference>
<evidence type="ECO:0000256" key="1">
    <source>
        <dbReference type="SAM" id="MobiDB-lite"/>
    </source>
</evidence>
<evidence type="ECO:0000313" key="3">
    <source>
        <dbReference type="EMBL" id="GJT27770.1"/>
    </source>
</evidence>
<keyword evidence="2" id="KW-0812">Transmembrane</keyword>
<proteinExistence type="predicted"/>
<feature type="compositionally biased region" description="Basic and acidic residues" evidence="1">
    <location>
        <begin position="132"/>
        <end position="150"/>
    </location>
</feature>
<dbReference type="PANTHER" id="PTHR24559:SF427">
    <property type="entry name" value="RNA-DIRECTED DNA POLYMERASE"/>
    <property type="match status" value="1"/>
</dbReference>
<sequence length="466" mass="52923">MEDQRKMFALYPLPPQREICKTENPNNPPDVEKLIAQQENNGCTYKGFVVCVPRDFDGTGGAVALTRWIEKMESVIDNSGCLANQRVKYAMEFVHPLRLSKFGRRLESFNAAILTAGILTDEAVRSGTLAKAGEKRKERDEASKSESVGKDKKKAKGGARCATIAKGRVTWPETVEHRLGMQSRYEHKQSMGRELLWCGDSMSRKTKMLLSTKENETVVKRFPIVMISRTYFPDLRFRTRMGHFAFTVMTFGINNAPETKEDHENHLRFMLDLLRKEKLYAKFSKWSFGCKEVLFLDTCNITRVLAGYYRHFIKNFSKIVKPLTSLTQKNQKATRRLHDSDLVLGAVVYAAKDLVALFVRNKECLSFQYHKSLQHIFDLNVLEYASKEMERSEASTSVSDGCDISVWVKGLILAVKGEALNSACCRMSSSKFIICFTTIVLLPLYFAFAAVDEDLSPLAVRGLHQQ</sequence>
<feature type="region of interest" description="Disordered" evidence="1">
    <location>
        <begin position="129"/>
        <end position="159"/>
    </location>
</feature>
<gene>
    <name evidence="3" type="ORF">Tco_0908045</name>
</gene>
<keyword evidence="4" id="KW-1185">Reference proteome</keyword>
<evidence type="ECO:0000313" key="4">
    <source>
        <dbReference type="Proteomes" id="UP001151760"/>
    </source>
</evidence>
<organism evidence="3 4">
    <name type="scientific">Tanacetum coccineum</name>
    <dbReference type="NCBI Taxonomy" id="301880"/>
    <lineage>
        <taxon>Eukaryota</taxon>
        <taxon>Viridiplantae</taxon>
        <taxon>Streptophyta</taxon>
        <taxon>Embryophyta</taxon>
        <taxon>Tracheophyta</taxon>
        <taxon>Spermatophyta</taxon>
        <taxon>Magnoliopsida</taxon>
        <taxon>eudicotyledons</taxon>
        <taxon>Gunneridae</taxon>
        <taxon>Pentapetalae</taxon>
        <taxon>asterids</taxon>
        <taxon>campanulids</taxon>
        <taxon>Asterales</taxon>
        <taxon>Asteraceae</taxon>
        <taxon>Asteroideae</taxon>
        <taxon>Anthemideae</taxon>
        <taxon>Anthemidinae</taxon>
        <taxon>Tanacetum</taxon>
    </lineage>
</organism>
<reference evidence="3" key="1">
    <citation type="journal article" date="2022" name="Int. J. Mol. Sci.">
        <title>Draft Genome of Tanacetum Coccineum: Genomic Comparison of Closely Related Tanacetum-Family Plants.</title>
        <authorList>
            <person name="Yamashiro T."/>
            <person name="Shiraishi A."/>
            <person name="Nakayama K."/>
            <person name="Satake H."/>
        </authorList>
    </citation>
    <scope>NUCLEOTIDE SEQUENCE</scope>
</reference>